<dbReference type="SUPFAM" id="SSF56524">
    <property type="entry name" value="Oxidoreductase molybdopterin-binding domain"/>
    <property type="match status" value="1"/>
</dbReference>
<dbReference type="KEGG" id="sand:H3309_03630"/>
<dbReference type="RefSeq" id="WP_182297420.1">
    <property type="nucleotide sequence ID" value="NZ_CP059851.1"/>
</dbReference>
<proteinExistence type="predicted"/>
<reference evidence="1 2" key="1">
    <citation type="submission" date="2020-07" db="EMBL/GenBank/DDBJ databases">
        <title>Complete genome sequence for Sandaracinobacter sp. M6.</title>
        <authorList>
            <person name="Tang Y."/>
            <person name="Liu Q."/>
            <person name="Guo Z."/>
            <person name="Lei P."/>
            <person name="Huang B."/>
        </authorList>
    </citation>
    <scope>NUCLEOTIDE SEQUENCE [LARGE SCALE GENOMIC DNA]</scope>
    <source>
        <strain evidence="1 2">M6</strain>
    </source>
</reference>
<accession>A0A7G5IJQ5</accession>
<keyword evidence="2" id="KW-1185">Reference proteome</keyword>
<dbReference type="AlphaFoldDB" id="A0A7G5IJQ5"/>
<evidence type="ECO:0000313" key="2">
    <source>
        <dbReference type="Proteomes" id="UP000515292"/>
    </source>
</evidence>
<dbReference type="EMBL" id="CP059851">
    <property type="protein sequence ID" value="QMW23597.1"/>
    <property type="molecule type" value="Genomic_DNA"/>
</dbReference>
<name>A0A7G5IJQ5_9SPHN</name>
<organism evidence="1 2">
    <name type="scientific">Sandaracinobacteroides saxicola</name>
    <dbReference type="NCBI Taxonomy" id="2759707"/>
    <lineage>
        <taxon>Bacteria</taxon>
        <taxon>Pseudomonadati</taxon>
        <taxon>Pseudomonadota</taxon>
        <taxon>Alphaproteobacteria</taxon>
        <taxon>Sphingomonadales</taxon>
        <taxon>Sphingosinicellaceae</taxon>
        <taxon>Sandaracinobacteroides</taxon>
    </lineage>
</organism>
<gene>
    <name evidence="1" type="ORF">H3309_03630</name>
</gene>
<sequence>MMLAALIVALPGVPERSFDPAALDALPQVEAVSTFHGMTLRCTGPRLDVVLAAAGMPAGEALRGAALRQVALARGADGYVVGFTPAELDPLLGNRAVVVTARCGGKALDASDGPLRLLVDGDRRGARSVRQLTRIEVVTLPDRP</sequence>
<dbReference type="InterPro" id="IPR036374">
    <property type="entry name" value="OxRdtase_Mopterin-bd_sf"/>
</dbReference>
<evidence type="ECO:0000313" key="1">
    <source>
        <dbReference type="EMBL" id="QMW23597.1"/>
    </source>
</evidence>
<protein>
    <submittedName>
        <fullName evidence="1">Molybdopterin-dependent oxidoreductase</fullName>
    </submittedName>
</protein>
<dbReference type="Proteomes" id="UP000515292">
    <property type="component" value="Chromosome"/>
</dbReference>
<dbReference type="Gene3D" id="3.90.420.10">
    <property type="entry name" value="Oxidoreductase, molybdopterin-binding domain"/>
    <property type="match status" value="1"/>
</dbReference>